<keyword evidence="8" id="KW-0472">Membrane</keyword>
<evidence type="ECO:0000256" key="1">
    <source>
        <dbReference type="ARBA" id="ARBA00004236"/>
    </source>
</evidence>
<dbReference type="InterPro" id="IPR003591">
    <property type="entry name" value="Leu-rich_rpt_typical-subtyp"/>
</dbReference>
<dbReference type="FunFam" id="3.80.10.10:FF:000299">
    <property type="entry name" value="Piriformospora indica-insensitive protein 2"/>
    <property type="match status" value="1"/>
</dbReference>
<evidence type="ECO:0000256" key="9">
    <source>
        <dbReference type="SAM" id="SignalP"/>
    </source>
</evidence>
<dbReference type="EMBL" id="JAAIUW010000007">
    <property type="protein sequence ID" value="KAF7824521.1"/>
    <property type="molecule type" value="Genomic_DNA"/>
</dbReference>
<dbReference type="SMART" id="SM00369">
    <property type="entry name" value="LRR_TYP"/>
    <property type="match status" value="2"/>
</dbReference>
<dbReference type="Gene3D" id="3.80.10.10">
    <property type="entry name" value="Ribonuclease Inhibitor"/>
    <property type="match status" value="2"/>
</dbReference>
<dbReference type="SUPFAM" id="SSF52058">
    <property type="entry name" value="L domain-like"/>
    <property type="match status" value="1"/>
</dbReference>
<proteinExistence type="predicted"/>
<dbReference type="Pfam" id="PF08263">
    <property type="entry name" value="LRRNT_2"/>
    <property type="match status" value="1"/>
</dbReference>
<evidence type="ECO:0000256" key="6">
    <source>
        <dbReference type="ARBA" id="ARBA00022737"/>
    </source>
</evidence>
<evidence type="ECO:0000313" key="11">
    <source>
        <dbReference type="EMBL" id="KAF7824521.1"/>
    </source>
</evidence>
<sequence>MAFLPLCIIVIIAVTSATVNSCPPSDRAALLAFKAALTGPYSGIFDSWTGTDCCVNWYGVVCDPTTHRVADINLRGDSDDQPILQKASGGRSGCLTGSISPEICRLDRLTNLVVSGWKGISGEIPSCITSLSSLRVLDLIGNQLSGEIPKDIGKMQQLTVLNLADNAISGEIPASIVYLAGLKHLDLSNNQISGEIPADFGKLRMLSRALLSRQIPPSLLSNPGMGILNLSRNGFEGTIPDVFGSKSYFMVLDLSHNNLNGPIPNSLSSTKFVGHLDLSNNHLCGSIPIGAPFDQFEAPSFSNNDCLCGNPLKTC</sequence>
<dbReference type="GO" id="GO:0005886">
    <property type="term" value="C:plasma membrane"/>
    <property type="evidence" value="ECO:0007669"/>
    <property type="project" value="UniProtKB-SubCell"/>
</dbReference>
<dbReference type="InterPro" id="IPR001611">
    <property type="entry name" value="Leu-rich_rpt"/>
</dbReference>
<name>A0A834TPC7_9FABA</name>
<evidence type="ECO:0000313" key="12">
    <source>
        <dbReference type="Proteomes" id="UP000634136"/>
    </source>
</evidence>
<comment type="caution">
    <text evidence="11">The sequence shown here is derived from an EMBL/GenBank/DDBJ whole genome shotgun (WGS) entry which is preliminary data.</text>
</comment>
<dbReference type="InterPro" id="IPR013210">
    <property type="entry name" value="LRR_N_plant-typ"/>
</dbReference>
<organism evidence="11 12">
    <name type="scientific">Senna tora</name>
    <dbReference type="NCBI Taxonomy" id="362788"/>
    <lineage>
        <taxon>Eukaryota</taxon>
        <taxon>Viridiplantae</taxon>
        <taxon>Streptophyta</taxon>
        <taxon>Embryophyta</taxon>
        <taxon>Tracheophyta</taxon>
        <taxon>Spermatophyta</taxon>
        <taxon>Magnoliopsida</taxon>
        <taxon>eudicotyledons</taxon>
        <taxon>Gunneridae</taxon>
        <taxon>Pentapetalae</taxon>
        <taxon>rosids</taxon>
        <taxon>fabids</taxon>
        <taxon>Fabales</taxon>
        <taxon>Fabaceae</taxon>
        <taxon>Caesalpinioideae</taxon>
        <taxon>Cassia clade</taxon>
        <taxon>Senna</taxon>
    </lineage>
</organism>
<feature type="signal peptide" evidence="9">
    <location>
        <begin position="1"/>
        <end position="21"/>
    </location>
</feature>
<dbReference type="Pfam" id="PF13855">
    <property type="entry name" value="LRR_8"/>
    <property type="match status" value="2"/>
</dbReference>
<dbReference type="OrthoDB" id="676979at2759"/>
<reference evidence="11" key="1">
    <citation type="submission" date="2020-09" db="EMBL/GenBank/DDBJ databases">
        <title>Genome-Enabled Discovery of Anthraquinone Biosynthesis in Senna tora.</title>
        <authorList>
            <person name="Kang S.-H."/>
            <person name="Pandey R.P."/>
            <person name="Lee C.-M."/>
            <person name="Sim J.-S."/>
            <person name="Jeong J.-T."/>
            <person name="Choi B.-S."/>
            <person name="Jung M."/>
            <person name="Ginzburg D."/>
            <person name="Zhao K."/>
            <person name="Won S.Y."/>
            <person name="Oh T.-J."/>
            <person name="Yu Y."/>
            <person name="Kim N.-H."/>
            <person name="Lee O.R."/>
            <person name="Lee T.-H."/>
            <person name="Bashyal P."/>
            <person name="Kim T.-S."/>
            <person name="Lee W.-H."/>
            <person name="Kawkins C."/>
            <person name="Kim C.-K."/>
            <person name="Kim J.S."/>
            <person name="Ahn B.O."/>
            <person name="Rhee S.Y."/>
            <person name="Sohng J.K."/>
        </authorList>
    </citation>
    <scope>NUCLEOTIDE SEQUENCE</scope>
    <source>
        <tissue evidence="11">Leaf</tissue>
    </source>
</reference>
<evidence type="ECO:0000256" key="7">
    <source>
        <dbReference type="ARBA" id="ARBA00022989"/>
    </source>
</evidence>
<evidence type="ECO:0000256" key="3">
    <source>
        <dbReference type="ARBA" id="ARBA00022614"/>
    </source>
</evidence>
<evidence type="ECO:0000256" key="8">
    <source>
        <dbReference type="ARBA" id="ARBA00023136"/>
    </source>
</evidence>
<dbReference type="Proteomes" id="UP000634136">
    <property type="component" value="Unassembled WGS sequence"/>
</dbReference>
<dbReference type="Pfam" id="PF00560">
    <property type="entry name" value="LRR_1"/>
    <property type="match status" value="1"/>
</dbReference>
<evidence type="ECO:0000256" key="4">
    <source>
        <dbReference type="ARBA" id="ARBA00022692"/>
    </source>
</evidence>
<dbReference type="InterPro" id="IPR053211">
    <property type="entry name" value="DNA_repair-toleration"/>
</dbReference>
<gene>
    <name evidence="11" type="ORF">G2W53_022665</name>
</gene>
<dbReference type="PROSITE" id="PS51450">
    <property type="entry name" value="LRR"/>
    <property type="match status" value="1"/>
</dbReference>
<keyword evidence="4" id="KW-0812">Transmembrane</keyword>
<dbReference type="AlphaFoldDB" id="A0A834TPC7"/>
<keyword evidence="2" id="KW-1003">Cell membrane</keyword>
<accession>A0A834TPC7</accession>
<keyword evidence="5 9" id="KW-0732">Signal</keyword>
<keyword evidence="3" id="KW-0433">Leucine-rich repeat</keyword>
<keyword evidence="6" id="KW-0677">Repeat</keyword>
<keyword evidence="7" id="KW-1133">Transmembrane helix</keyword>
<feature type="chain" id="PRO_5032302512" evidence="9">
    <location>
        <begin position="22"/>
        <end position="315"/>
    </location>
</feature>
<evidence type="ECO:0000256" key="5">
    <source>
        <dbReference type="ARBA" id="ARBA00022729"/>
    </source>
</evidence>
<dbReference type="InterPro" id="IPR032675">
    <property type="entry name" value="LRR_dom_sf"/>
</dbReference>
<dbReference type="PANTHER" id="PTHR48060:SF7">
    <property type="entry name" value="DNA DAMAGE-REPAIR_TOLERATION PROTEIN DRT100"/>
    <property type="match status" value="1"/>
</dbReference>
<evidence type="ECO:0000256" key="2">
    <source>
        <dbReference type="ARBA" id="ARBA00022475"/>
    </source>
</evidence>
<feature type="domain" description="Leucine-rich repeat-containing N-terminal plant-type" evidence="10">
    <location>
        <begin position="24"/>
        <end position="63"/>
    </location>
</feature>
<dbReference type="PANTHER" id="PTHR48060">
    <property type="entry name" value="DNA DAMAGE-REPAIR/TOLERATION PROTEIN DRT100"/>
    <property type="match status" value="1"/>
</dbReference>
<keyword evidence="12" id="KW-1185">Reference proteome</keyword>
<evidence type="ECO:0000259" key="10">
    <source>
        <dbReference type="Pfam" id="PF08263"/>
    </source>
</evidence>
<protein>
    <submittedName>
        <fullName evidence="11">DNA damage-repair/toleration protein DRT100-like</fullName>
    </submittedName>
</protein>
<comment type="subcellular location">
    <subcellularLocation>
        <location evidence="1">Cell membrane</location>
    </subcellularLocation>
</comment>